<evidence type="ECO:0000256" key="4">
    <source>
        <dbReference type="ARBA" id="ARBA00023242"/>
    </source>
</evidence>
<keyword evidence="8" id="KW-1185">Reference proteome</keyword>
<dbReference type="AlphaFoldDB" id="A0A834TEF7"/>
<feature type="compositionally biased region" description="Basic residues" evidence="5">
    <location>
        <begin position="20"/>
        <end position="37"/>
    </location>
</feature>
<keyword evidence="2" id="KW-0238">DNA-binding</keyword>
<dbReference type="OrthoDB" id="1373386at2759"/>
<dbReference type="SUPFAM" id="SSF117856">
    <property type="entry name" value="AF0104/ALDC/Ptd012-like"/>
    <property type="match status" value="1"/>
</dbReference>
<dbReference type="InterPro" id="IPR005175">
    <property type="entry name" value="PPC_dom"/>
</dbReference>
<keyword evidence="3" id="KW-0804">Transcription</keyword>
<dbReference type="GO" id="GO:0005634">
    <property type="term" value="C:nucleus"/>
    <property type="evidence" value="ECO:0007669"/>
    <property type="project" value="TreeGrafter"/>
</dbReference>
<evidence type="ECO:0000313" key="8">
    <source>
        <dbReference type="Proteomes" id="UP000634136"/>
    </source>
</evidence>
<accession>A0A834TEF7</accession>
<proteinExistence type="predicted"/>
<evidence type="ECO:0000313" key="7">
    <source>
        <dbReference type="EMBL" id="KAF7815654.1"/>
    </source>
</evidence>
<comment type="caution">
    <text evidence="7">The sequence shown here is derived from an EMBL/GenBank/DDBJ whole genome shotgun (WGS) entry which is preliminary data.</text>
</comment>
<evidence type="ECO:0000256" key="1">
    <source>
        <dbReference type="ARBA" id="ARBA00023015"/>
    </source>
</evidence>
<dbReference type="Proteomes" id="UP000634136">
    <property type="component" value="Unassembled WGS sequence"/>
</dbReference>
<dbReference type="GO" id="GO:0003680">
    <property type="term" value="F:minor groove of adenine-thymine-rich DNA binding"/>
    <property type="evidence" value="ECO:0007669"/>
    <property type="project" value="InterPro"/>
</dbReference>
<dbReference type="Pfam" id="PF03479">
    <property type="entry name" value="PCC"/>
    <property type="match status" value="1"/>
</dbReference>
<dbReference type="PANTHER" id="PTHR31100">
    <property type="entry name" value="AT-HOOK MOTIF NUCLEAR-LOCALIZED PROTEIN 15"/>
    <property type="match status" value="1"/>
</dbReference>
<dbReference type="GO" id="GO:0003700">
    <property type="term" value="F:DNA-binding transcription factor activity"/>
    <property type="evidence" value="ECO:0007669"/>
    <property type="project" value="TreeGrafter"/>
</dbReference>
<protein>
    <submittedName>
        <fullName evidence="7">AT-hook motif nuclear-localized protein 17-like</fullName>
    </submittedName>
</protein>
<dbReference type="InterPro" id="IPR014476">
    <property type="entry name" value="AHL15-29"/>
</dbReference>
<feature type="domain" description="PPC" evidence="6">
    <location>
        <begin position="48"/>
        <end position="189"/>
    </location>
</feature>
<reference evidence="7" key="1">
    <citation type="submission" date="2020-09" db="EMBL/GenBank/DDBJ databases">
        <title>Genome-Enabled Discovery of Anthraquinone Biosynthesis in Senna tora.</title>
        <authorList>
            <person name="Kang S.-H."/>
            <person name="Pandey R.P."/>
            <person name="Lee C.-M."/>
            <person name="Sim J.-S."/>
            <person name="Jeong J.-T."/>
            <person name="Choi B.-S."/>
            <person name="Jung M."/>
            <person name="Ginzburg D."/>
            <person name="Zhao K."/>
            <person name="Won S.Y."/>
            <person name="Oh T.-J."/>
            <person name="Yu Y."/>
            <person name="Kim N.-H."/>
            <person name="Lee O.R."/>
            <person name="Lee T.-H."/>
            <person name="Bashyal P."/>
            <person name="Kim T.-S."/>
            <person name="Lee W.-H."/>
            <person name="Kawkins C."/>
            <person name="Kim C.-K."/>
            <person name="Kim J.S."/>
            <person name="Ahn B.O."/>
            <person name="Rhee S.Y."/>
            <person name="Sohng J.K."/>
        </authorList>
    </citation>
    <scope>NUCLEOTIDE SEQUENCE</scope>
    <source>
        <tissue evidence="7">Leaf</tissue>
    </source>
</reference>
<dbReference type="EMBL" id="JAAIUW010000009">
    <property type="protein sequence ID" value="KAF7815654.1"/>
    <property type="molecule type" value="Genomic_DNA"/>
</dbReference>
<feature type="region of interest" description="Disordered" evidence="5">
    <location>
        <begin position="1"/>
        <end position="54"/>
    </location>
</feature>
<dbReference type="PANTHER" id="PTHR31100:SF63">
    <property type="entry name" value="AT-HOOK MOTIF NUCLEAR-LOCALIZED PROTEIN"/>
    <property type="match status" value="1"/>
</dbReference>
<name>A0A834TEF7_9FABA</name>
<evidence type="ECO:0000259" key="6">
    <source>
        <dbReference type="PROSITE" id="PS51742"/>
    </source>
</evidence>
<keyword evidence="4" id="KW-0539">Nucleus</keyword>
<keyword evidence="1" id="KW-0805">Transcription regulation</keyword>
<evidence type="ECO:0000256" key="5">
    <source>
        <dbReference type="SAM" id="MobiDB-lite"/>
    </source>
</evidence>
<dbReference type="CDD" id="cd11378">
    <property type="entry name" value="DUF296"/>
    <property type="match status" value="1"/>
</dbReference>
<evidence type="ECO:0000256" key="3">
    <source>
        <dbReference type="ARBA" id="ARBA00023163"/>
    </source>
</evidence>
<dbReference type="Gene3D" id="3.30.1330.80">
    <property type="entry name" value="Hypothetical protein, similar to alpha- acetolactate decarboxylase, domain 2"/>
    <property type="match status" value="1"/>
</dbReference>
<evidence type="ECO:0000256" key="2">
    <source>
        <dbReference type="ARBA" id="ARBA00023125"/>
    </source>
</evidence>
<sequence length="214" mass="22908">MAPPSKNSPSLSSDADHYLQPKKQRGRPKGSKNKTTKSHPQLFSPNNPSLKDSIDVVHVPPGADVISRLSRYSCSRQKSITVLSASGLVSQLSVLPLLTYYPDIVSVPGPVPVLSLSGSVPLEMTSSSRAFHSLTICVPGCEGQIVYGLIGGSVVATSIVTIVIVATECEIDKDEDNKIEFINNMMVGNEHDFVVRPDFALDSGLSLGITIMFI</sequence>
<dbReference type="PROSITE" id="PS51742">
    <property type="entry name" value="PPC"/>
    <property type="match status" value="1"/>
</dbReference>
<gene>
    <name evidence="7" type="ORF">G2W53_029623</name>
</gene>
<organism evidence="7 8">
    <name type="scientific">Senna tora</name>
    <dbReference type="NCBI Taxonomy" id="362788"/>
    <lineage>
        <taxon>Eukaryota</taxon>
        <taxon>Viridiplantae</taxon>
        <taxon>Streptophyta</taxon>
        <taxon>Embryophyta</taxon>
        <taxon>Tracheophyta</taxon>
        <taxon>Spermatophyta</taxon>
        <taxon>Magnoliopsida</taxon>
        <taxon>eudicotyledons</taxon>
        <taxon>Gunneridae</taxon>
        <taxon>Pentapetalae</taxon>
        <taxon>rosids</taxon>
        <taxon>fabids</taxon>
        <taxon>Fabales</taxon>
        <taxon>Fabaceae</taxon>
        <taxon>Caesalpinioideae</taxon>
        <taxon>Cassia clade</taxon>
        <taxon>Senna</taxon>
    </lineage>
</organism>
<feature type="compositionally biased region" description="Polar residues" evidence="5">
    <location>
        <begin position="38"/>
        <end position="50"/>
    </location>
</feature>
<feature type="compositionally biased region" description="Polar residues" evidence="5">
    <location>
        <begin position="1"/>
        <end position="13"/>
    </location>
</feature>